<dbReference type="EMBL" id="JWZT01004873">
    <property type="protein sequence ID" value="KII62803.1"/>
    <property type="molecule type" value="Genomic_DNA"/>
</dbReference>
<dbReference type="Proteomes" id="UP000031668">
    <property type="component" value="Unassembled WGS sequence"/>
</dbReference>
<evidence type="ECO:0000313" key="1">
    <source>
        <dbReference type="EMBL" id="KII62803.1"/>
    </source>
</evidence>
<keyword evidence="2" id="KW-1185">Reference proteome</keyword>
<gene>
    <name evidence="1" type="ORF">RF11_08979</name>
</gene>
<organism evidence="1 2">
    <name type="scientific">Thelohanellus kitauei</name>
    <name type="common">Myxosporean</name>
    <dbReference type="NCBI Taxonomy" id="669202"/>
    <lineage>
        <taxon>Eukaryota</taxon>
        <taxon>Metazoa</taxon>
        <taxon>Cnidaria</taxon>
        <taxon>Myxozoa</taxon>
        <taxon>Myxosporea</taxon>
        <taxon>Bivalvulida</taxon>
        <taxon>Platysporina</taxon>
        <taxon>Myxobolidae</taxon>
        <taxon>Thelohanellus</taxon>
    </lineage>
</organism>
<comment type="caution">
    <text evidence="1">The sequence shown here is derived from an EMBL/GenBank/DDBJ whole genome shotgun (WGS) entry which is preliminary data.</text>
</comment>
<reference evidence="1 2" key="1">
    <citation type="journal article" date="2014" name="Genome Biol. Evol.">
        <title>The genome of the myxosporean Thelohanellus kitauei shows adaptations to nutrient acquisition within its fish host.</title>
        <authorList>
            <person name="Yang Y."/>
            <person name="Xiong J."/>
            <person name="Zhou Z."/>
            <person name="Huo F."/>
            <person name="Miao W."/>
            <person name="Ran C."/>
            <person name="Liu Y."/>
            <person name="Zhang J."/>
            <person name="Feng J."/>
            <person name="Wang M."/>
            <person name="Wang M."/>
            <person name="Wang L."/>
            <person name="Yao B."/>
        </authorList>
    </citation>
    <scope>NUCLEOTIDE SEQUENCE [LARGE SCALE GENOMIC DNA]</scope>
    <source>
        <strain evidence="1">Wuqing</strain>
    </source>
</reference>
<protein>
    <submittedName>
        <fullName evidence="1">Uncharacterized protein</fullName>
    </submittedName>
</protein>
<dbReference type="AlphaFoldDB" id="A0A0C2IBU7"/>
<proteinExistence type="predicted"/>
<accession>A0A0C2IBU7</accession>
<sequence>MNNHNFYLTWDRPFNLRNEQKYEFYNSFSIKRYSPQLCPTELLFSNRRKLSKNICIQLSGFIDEYKHYFRQYYARGLLRISMRGSPLLSSISSKALMMNFINISFN</sequence>
<evidence type="ECO:0000313" key="2">
    <source>
        <dbReference type="Proteomes" id="UP000031668"/>
    </source>
</evidence>
<name>A0A0C2IBU7_THEKT</name>